<accession>A0A497E753</accession>
<feature type="binding site" evidence="11">
    <location>
        <begin position="94"/>
        <end position="101"/>
    </location>
    <ligand>
        <name>ATP</name>
        <dbReference type="ChEBI" id="CHEBI:30616"/>
    </ligand>
</feature>
<reference evidence="15 16" key="1">
    <citation type="submission" date="2018-06" db="EMBL/GenBank/DDBJ databases">
        <title>Extensive metabolic versatility and redundancy in microbially diverse, dynamic hydrothermal sediments.</title>
        <authorList>
            <person name="Dombrowski N."/>
            <person name="Teske A."/>
            <person name="Baker B.J."/>
        </authorList>
    </citation>
    <scope>NUCLEOTIDE SEQUENCE [LARGE SCALE GENOMIC DNA]</scope>
    <source>
        <strain evidence="15">B47_G16</strain>
    </source>
</reference>
<keyword evidence="9 11" id="KW-0238">DNA-binding</keyword>
<keyword evidence="2 11" id="KW-0547">Nucleotide-binding</keyword>
<dbReference type="HAMAP" id="MF_01498">
    <property type="entry name" value="RadA_bact"/>
    <property type="match status" value="1"/>
</dbReference>
<keyword evidence="1 11" id="KW-0479">Metal-binding</keyword>
<dbReference type="GO" id="GO:0008270">
    <property type="term" value="F:zinc ion binding"/>
    <property type="evidence" value="ECO:0007669"/>
    <property type="project" value="UniProtKB-KW"/>
</dbReference>
<feature type="short sequence motif" description="RadA KNRFG motif" evidence="11">
    <location>
        <begin position="251"/>
        <end position="255"/>
    </location>
</feature>
<dbReference type="Pfam" id="PF13541">
    <property type="entry name" value="ChlI"/>
    <property type="match status" value="1"/>
</dbReference>
<dbReference type="InterPro" id="IPR041166">
    <property type="entry name" value="Rubredoxin_2"/>
</dbReference>
<evidence type="ECO:0000256" key="6">
    <source>
        <dbReference type="ARBA" id="ARBA00022833"/>
    </source>
</evidence>
<dbReference type="Pfam" id="PF18073">
    <property type="entry name" value="Zn_ribbon_LapB"/>
    <property type="match status" value="1"/>
</dbReference>
<evidence type="ECO:0000256" key="7">
    <source>
        <dbReference type="ARBA" id="ARBA00022840"/>
    </source>
</evidence>
<organism evidence="15 16">
    <name type="scientific">Aerophobetes bacterium</name>
    <dbReference type="NCBI Taxonomy" id="2030807"/>
    <lineage>
        <taxon>Bacteria</taxon>
        <taxon>Candidatus Aerophobota</taxon>
    </lineage>
</organism>
<dbReference type="Gene3D" id="3.40.50.300">
    <property type="entry name" value="P-loop containing nucleotide triphosphate hydrolases"/>
    <property type="match status" value="1"/>
</dbReference>
<dbReference type="FunFam" id="3.40.50.300:FF:000050">
    <property type="entry name" value="DNA repair protein RadA"/>
    <property type="match status" value="1"/>
</dbReference>
<dbReference type="InterPro" id="IPR020588">
    <property type="entry name" value="RecA_ATP-bd"/>
</dbReference>
<evidence type="ECO:0000256" key="2">
    <source>
        <dbReference type="ARBA" id="ARBA00022741"/>
    </source>
</evidence>
<comment type="domain">
    <text evidence="11">The middle region has homology to RecA with ATPase motifs including the RadA KNRFG motif, while the C-terminus is homologous to Lon protease.</text>
</comment>
<dbReference type="NCBIfam" id="TIGR00416">
    <property type="entry name" value="sms"/>
    <property type="match status" value="1"/>
</dbReference>
<dbReference type="GO" id="GO:0003684">
    <property type="term" value="F:damaged DNA binding"/>
    <property type="evidence" value="ECO:0007669"/>
    <property type="project" value="InterPro"/>
</dbReference>
<dbReference type="GO" id="GO:0016787">
    <property type="term" value="F:hydrolase activity"/>
    <property type="evidence" value="ECO:0007669"/>
    <property type="project" value="UniProtKB-KW"/>
</dbReference>
<dbReference type="GO" id="GO:0000725">
    <property type="term" value="P:recombinational repair"/>
    <property type="evidence" value="ECO:0007669"/>
    <property type="project" value="UniProtKB-UniRule"/>
</dbReference>
<dbReference type="AlphaFoldDB" id="A0A497E753"/>
<protein>
    <recommendedName>
        <fullName evidence="11 12">DNA repair protein RadA</fullName>
    </recommendedName>
</protein>
<dbReference type="GO" id="GO:0140664">
    <property type="term" value="F:ATP-dependent DNA damage sensor activity"/>
    <property type="evidence" value="ECO:0007669"/>
    <property type="project" value="InterPro"/>
</dbReference>
<evidence type="ECO:0000256" key="13">
    <source>
        <dbReference type="RuleBase" id="RU003555"/>
    </source>
</evidence>
<sequence>MKEKSKVRFVCQNCGHISFKWLGRCPECGEWGTLQEENIRKETYFRGLSSGLAAPKPLTEIDESEQMRYSSEIKEFDRILGGGIVPGSLILIGGEPGIGKSTLLLEIGDKLSSSGHLVLYVSGEESAEQIRGRASRLGINSRHLYVLSETNLERIAQQIDDLGPEMVIIDSIQTLYREDYESAPGSVSQVRECAAYLMRLAKQRRITIFLIGHVTKEGTIAGPRVLEHIVDTVLYFESERNYQYRILRAVKNRFGPISEIGIFKMEESGLKEVEDPSKLFLSDALGNPGIMVVSTIEGTRSFLVEIQALATTSNLTIPRRISQGVDYNRLCLLLAVLERRCGLRLYDQDVYLNVAGGMKVKEPACDLAIALSVASSLQNIPLPGDSLAIGEVGLSGEVRPVGFMEKRLKEAARLGFTRCFVSRSTLKKIKAPPGMRLIGVREVKEALDIGLEGR</sequence>
<dbReference type="Gene3D" id="3.30.230.10">
    <property type="match status" value="1"/>
</dbReference>
<dbReference type="PRINTS" id="PR01874">
    <property type="entry name" value="DNAREPAIRADA"/>
</dbReference>
<dbReference type="InterPro" id="IPR020568">
    <property type="entry name" value="Ribosomal_Su5_D2-typ_SF"/>
</dbReference>
<dbReference type="Pfam" id="PF13481">
    <property type="entry name" value="AAA_25"/>
    <property type="match status" value="1"/>
</dbReference>
<comment type="function">
    <text evidence="11">Plays a role in repairing double-strand DNA breaks, probably involving stabilizing or processing branched DNA or blocked replication forks.</text>
</comment>
<keyword evidence="8 11" id="KW-0346">Stress response</keyword>
<evidence type="ECO:0000256" key="12">
    <source>
        <dbReference type="NCBIfam" id="TIGR00416"/>
    </source>
</evidence>
<keyword evidence="6 13" id="KW-0862">Zinc</keyword>
<comment type="similarity">
    <text evidence="11 13">Belongs to the RecA family. RadA subfamily.</text>
</comment>
<dbReference type="InterPro" id="IPR003593">
    <property type="entry name" value="AAA+_ATPase"/>
</dbReference>
<dbReference type="SUPFAM" id="SSF52540">
    <property type="entry name" value="P-loop containing nucleoside triphosphate hydrolases"/>
    <property type="match status" value="1"/>
</dbReference>
<keyword evidence="7 11" id="KW-0067">ATP-binding</keyword>
<dbReference type="EMBL" id="QMPZ01000001">
    <property type="protein sequence ID" value="RLE10871.1"/>
    <property type="molecule type" value="Genomic_DNA"/>
</dbReference>
<keyword evidence="3 11" id="KW-0227">DNA damage</keyword>
<dbReference type="InterPro" id="IPR004504">
    <property type="entry name" value="DNA_repair_RadA"/>
</dbReference>
<comment type="function">
    <text evidence="13">DNA-dependent ATPase involved in processing of recombination intermediates, plays a role in repairing DNA breaks. Stimulates the branch migration of RecA-mediated strand transfer reactions, allowing the 3' invading strand to extend heteroduplex DNA faster. Binds ssDNA in the presence of ADP but not other nucleotides, has ATPase activity that is stimulated by ssDNA and various branched DNA structures, but inhibited by SSB. Does not have RecA's homology-searching function.</text>
</comment>
<dbReference type="Proteomes" id="UP000279422">
    <property type="component" value="Unassembled WGS sequence"/>
</dbReference>
<dbReference type="GO" id="GO:0005829">
    <property type="term" value="C:cytosol"/>
    <property type="evidence" value="ECO:0007669"/>
    <property type="project" value="TreeGrafter"/>
</dbReference>
<evidence type="ECO:0000256" key="10">
    <source>
        <dbReference type="ARBA" id="ARBA00023204"/>
    </source>
</evidence>
<evidence type="ECO:0000256" key="5">
    <source>
        <dbReference type="ARBA" id="ARBA00022801"/>
    </source>
</evidence>
<keyword evidence="4 13" id="KW-0863">Zinc-finger</keyword>
<comment type="caution">
    <text evidence="15">The sequence shown here is derived from an EMBL/GenBank/DDBJ whole genome shotgun (WGS) entry which is preliminary data.</text>
</comment>
<feature type="region of interest" description="Lon-protease-like" evidence="11">
    <location>
        <begin position="349"/>
        <end position="454"/>
    </location>
</feature>
<feature type="domain" description="RecA family profile 1" evidence="14">
    <location>
        <begin position="65"/>
        <end position="214"/>
    </location>
</feature>
<dbReference type="SMART" id="SM00382">
    <property type="entry name" value="AAA"/>
    <property type="match status" value="1"/>
</dbReference>
<evidence type="ECO:0000256" key="11">
    <source>
        <dbReference type="HAMAP-Rule" id="MF_01498"/>
    </source>
</evidence>
<keyword evidence="10 11" id="KW-0234">DNA repair</keyword>
<evidence type="ECO:0000256" key="1">
    <source>
        <dbReference type="ARBA" id="ARBA00022723"/>
    </source>
</evidence>
<proteinExistence type="inferred from homology"/>
<evidence type="ECO:0000313" key="15">
    <source>
        <dbReference type="EMBL" id="RLE10871.1"/>
    </source>
</evidence>
<dbReference type="CDD" id="cd01121">
    <property type="entry name" value="RadA_SMS_N"/>
    <property type="match status" value="1"/>
</dbReference>
<evidence type="ECO:0000256" key="9">
    <source>
        <dbReference type="ARBA" id="ARBA00023125"/>
    </source>
</evidence>
<evidence type="ECO:0000256" key="3">
    <source>
        <dbReference type="ARBA" id="ARBA00022763"/>
    </source>
</evidence>
<evidence type="ECO:0000256" key="4">
    <source>
        <dbReference type="ARBA" id="ARBA00022771"/>
    </source>
</evidence>
<dbReference type="PANTHER" id="PTHR32472">
    <property type="entry name" value="DNA REPAIR PROTEIN RADA"/>
    <property type="match status" value="1"/>
</dbReference>
<evidence type="ECO:0000313" key="16">
    <source>
        <dbReference type="Proteomes" id="UP000279422"/>
    </source>
</evidence>
<dbReference type="PANTHER" id="PTHR32472:SF10">
    <property type="entry name" value="DNA REPAIR PROTEIN RADA-LIKE PROTEIN"/>
    <property type="match status" value="1"/>
</dbReference>
<keyword evidence="5" id="KW-0378">Hydrolase</keyword>
<dbReference type="GO" id="GO:0005524">
    <property type="term" value="F:ATP binding"/>
    <property type="evidence" value="ECO:0007669"/>
    <property type="project" value="UniProtKB-UniRule"/>
</dbReference>
<evidence type="ECO:0000259" key="14">
    <source>
        <dbReference type="PROSITE" id="PS50162"/>
    </source>
</evidence>
<dbReference type="InterPro" id="IPR014721">
    <property type="entry name" value="Ribsml_uS5_D2-typ_fold_subgr"/>
</dbReference>
<evidence type="ECO:0000256" key="8">
    <source>
        <dbReference type="ARBA" id="ARBA00023016"/>
    </source>
</evidence>
<dbReference type="PROSITE" id="PS50162">
    <property type="entry name" value="RECA_2"/>
    <property type="match status" value="1"/>
</dbReference>
<gene>
    <name evidence="11" type="primary">radA</name>
    <name evidence="15" type="ORF">DRJ00_00255</name>
</gene>
<name>A0A497E753_UNCAE</name>
<dbReference type="SUPFAM" id="SSF54211">
    <property type="entry name" value="Ribosomal protein S5 domain 2-like"/>
    <property type="match status" value="1"/>
</dbReference>
<dbReference type="InterPro" id="IPR027417">
    <property type="entry name" value="P-loop_NTPase"/>
</dbReference>